<proteinExistence type="predicted"/>
<dbReference type="PANTHER" id="PTHR30055">
    <property type="entry name" value="HTH-TYPE TRANSCRIPTIONAL REGULATOR RUTR"/>
    <property type="match status" value="1"/>
</dbReference>
<gene>
    <name evidence="6" type="ORF">KALB_2832</name>
</gene>
<evidence type="ECO:0000256" key="4">
    <source>
        <dbReference type="PROSITE-ProRule" id="PRU00335"/>
    </source>
</evidence>
<keyword evidence="7" id="KW-1185">Reference proteome</keyword>
<evidence type="ECO:0000313" key="7">
    <source>
        <dbReference type="Proteomes" id="UP000019225"/>
    </source>
</evidence>
<dbReference type="eggNOG" id="COG1309">
    <property type="taxonomic scope" value="Bacteria"/>
</dbReference>
<dbReference type="Pfam" id="PF00440">
    <property type="entry name" value="TetR_N"/>
    <property type="match status" value="1"/>
</dbReference>
<dbReference type="STRING" id="1449976.KALB_2832"/>
<feature type="DNA-binding region" description="H-T-H motif" evidence="4">
    <location>
        <begin position="30"/>
        <end position="49"/>
    </location>
</feature>
<dbReference type="SUPFAM" id="SSF48498">
    <property type="entry name" value="Tetracyclin repressor-like, C-terminal domain"/>
    <property type="match status" value="1"/>
</dbReference>
<name>W5W623_9PSEU</name>
<reference evidence="6 7" key="1">
    <citation type="journal article" date="2014" name="BMC Genomics">
        <title>Complete genome sequence of producer of the glycopeptide antibiotic Aculeximycin Kutzneria albida DSM 43870T, a representative of minor genus of Pseudonocardiaceae.</title>
        <authorList>
            <person name="Rebets Y."/>
            <person name="Tokovenko B."/>
            <person name="Lushchyk I."/>
            <person name="Ruckert C."/>
            <person name="Zaburannyi N."/>
            <person name="Bechthold A."/>
            <person name="Kalinowski J."/>
            <person name="Luzhetskyy A."/>
        </authorList>
    </citation>
    <scope>NUCLEOTIDE SEQUENCE [LARGE SCALE GENOMIC DNA]</scope>
    <source>
        <strain evidence="6">DSM 43870</strain>
    </source>
</reference>
<dbReference type="GO" id="GO:0000976">
    <property type="term" value="F:transcription cis-regulatory region binding"/>
    <property type="evidence" value="ECO:0007669"/>
    <property type="project" value="TreeGrafter"/>
</dbReference>
<dbReference type="Gene3D" id="1.10.357.10">
    <property type="entry name" value="Tetracycline Repressor, domain 2"/>
    <property type="match status" value="1"/>
</dbReference>
<dbReference type="Proteomes" id="UP000019225">
    <property type="component" value="Chromosome"/>
</dbReference>
<dbReference type="PROSITE" id="PS50977">
    <property type="entry name" value="HTH_TETR_2"/>
    <property type="match status" value="1"/>
</dbReference>
<dbReference type="PRINTS" id="PR00455">
    <property type="entry name" value="HTHTETR"/>
</dbReference>
<sequence length="205" mass="22231">MSRQAEARRNDALVFDAARAVLAELGPDASMAAIARRAGVGVASLYRRYASKDELVQQLCIHAMEQLVELAQQAVEQPGDAWAAFTGFMRDCAEAGSGELLQLAGVFPATDEQLATSDRLAEVLEALLDRAIASGAMRAGITPGDLYLIFAQLRVRGVGSAERSALLQRRYLELMLDGLRATGHQQPPGPAPSWLEVKRCWRPEL</sequence>
<dbReference type="Pfam" id="PF21597">
    <property type="entry name" value="TetR_C_43"/>
    <property type="match status" value="1"/>
</dbReference>
<evidence type="ECO:0000256" key="2">
    <source>
        <dbReference type="ARBA" id="ARBA00023125"/>
    </source>
</evidence>
<keyword evidence="1" id="KW-0805">Transcription regulation</keyword>
<dbReference type="RefSeq" id="WP_025356345.1">
    <property type="nucleotide sequence ID" value="NZ_CP007155.1"/>
</dbReference>
<accession>W5W623</accession>
<dbReference type="AlphaFoldDB" id="W5W623"/>
<evidence type="ECO:0000259" key="5">
    <source>
        <dbReference type="PROSITE" id="PS50977"/>
    </source>
</evidence>
<evidence type="ECO:0000256" key="3">
    <source>
        <dbReference type="ARBA" id="ARBA00023163"/>
    </source>
</evidence>
<dbReference type="InterPro" id="IPR001647">
    <property type="entry name" value="HTH_TetR"/>
</dbReference>
<protein>
    <recommendedName>
        <fullName evidence="5">HTH tetR-type domain-containing protein</fullName>
    </recommendedName>
</protein>
<dbReference type="InterPro" id="IPR009057">
    <property type="entry name" value="Homeodomain-like_sf"/>
</dbReference>
<organism evidence="6 7">
    <name type="scientific">Kutzneria albida DSM 43870</name>
    <dbReference type="NCBI Taxonomy" id="1449976"/>
    <lineage>
        <taxon>Bacteria</taxon>
        <taxon>Bacillati</taxon>
        <taxon>Actinomycetota</taxon>
        <taxon>Actinomycetes</taxon>
        <taxon>Pseudonocardiales</taxon>
        <taxon>Pseudonocardiaceae</taxon>
        <taxon>Kutzneria</taxon>
    </lineage>
</organism>
<evidence type="ECO:0000313" key="6">
    <source>
        <dbReference type="EMBL" id="AHH96200.1"/>
    </source>
</evidence>
<keyword evidence="3" id="KW-0804">Transcription</keyword>
<dbReference type="InterPro" id="IPR036271">
    <property type="entry name" value="Tet_transcr_reg_TetR-rel_C_sf"/>
</dbReference>
<evidence type="ECO:0000256" key="1">
    <source>
        <dbReference type="ARBA" id="ARBA00023015"/>
    </source>
</evidence>
<dbReference type="OrthoDB" id="9795011at2"/>
<dbReference type="HOGENOM" id="CLU_069356_17_0_11"/>
<feature type="domain" description="HTH tetR-type" evidence="5">
    <location>
        <begin position="8"/>
        <end position="67"/>
    </location>
</feature>
<dbReference type="InterPro" id="IPR050109">
    <property type="entry name" value="HTH-type_TetR-like_transc_reg"/>
</dbReference>
<dbReference type="KEGG" id="kal:KALB_2832"/>
<dbReference type="GO" id="GO:0003700">
    <property type="term" value="F:DNA-binding transcription factor activity"/>
    <property type="evidence" value="ECO:0007669"/>
    <property type="project" value="TreeGrafter"/>
</dbReference>
<dbReference type="InterPro" id="IPR049445">
    <property type="entry name" value="TetR_SbtR-like_C"/>
</dbReference>
<dbReference type="SUPFAM" id="SSF46689">
    <property type="entry name" value="Homeodomain-like"/>
    <property type="match status" value="1"/>
</dbReference>
<keyword evidence="2 4" id="KW-0238">DNA-binding</keyword>
<dbReference type="PANTHER" id="PTHR30055:SF234">
    <property type="entry name" value="HTH-TYPE TRANSCRIPTIONAL REGULATOR BETI"/>
    <property type="match status" value="1"/>
</dbReference>
<dbReference type="EMBL" id="CP007155">
    <property type="protein sequence ID" value="AHH96200.1"/>
    <property type="molecule type" value="Genomic_DNA"/>
</dbReference>